<keyword evidence="3" id="KW-1185">Reference proteome</keyword>
<comment type="caution">
    <text evidence="2">The sequence shown here is derived from an EMBL/GenBank/DDBJ whole genome shotgun (WGS) entry which is preliminary data.</text>
</comment>
<name>A0A1R3G596_COCAP</name>
<dbReference type="EMBL" id="AWWV01015241">
    <property type="protein sequence ID" value="OMO53252.1"/>
    <property type="molecule type" value="Genomic_DNA"/>
</dbReference>
<reference evidence="2 3" key="1">
    <citation type="submission" date="2013-09" db="EMBL/GenBank/DDBJ databases">
        <title>Corchorus capsularis genome sequencing.</title>
        <authorList>
            <person name="Alam M."/>
            <person name="Haque M.S."/>
            <person name="Islam M.S."/>
            <person name="Emdad E.M."/>
            <person name="Islam M.M."/>
            <person name="Ahmed B."/>
            <person name="Halim A."/>
            <person name="Hossen Q.M.M."/>
            <person name="Hossain M.Z."/>
            <person name="Ahmed R."/>
            <person name="Khan M.M."/>
            <person name="Islam R."/>
            <person name="Rashid M.M."/>
            <person name="Khan S.A."/>
            <person name="Rahman M.S."/>
            <person name="Alam M."/>
        </authorList>
    </citation>
    <scope>NUCLEOTIDE SEQUENCE [LARGE SCALE GENOMIC DNA]</scope>
    <source>
        <strain evidence="3">cv. CVL-1</strain>
        <tissue evidence="2">Whole seedling</tissue>
    </source>
</reference>
<dbReference type="Gramene" id="OMO53252">
    <property type="protein sequence ID" value="OMO53252"/>
    <property type="gene ID" value="CCACVL1_28774"/>
</dbReference>
<feature type="region of interest" description="Disordered" evidence="1">
    <location>
        <begin position="1"/>
        <end position="23"/>
    </location>
</feature>
<evidence type="ECO:0000256" key="1">
    <source>
        <dbReference type="SAM" id="MobiDB-lite"/>
    </source>
</evidence>
<evidence type="ECO:0000313" key="3">
    <source>
        <dbReference type="Proteomes" id="UP000188268"/>
    </source>
</evidence>
<dbReference type="AlphaFoldDB" id="A0A1R3G596"/>
<evidence type="ECO:0000313" key="2">
    <source>
        <dbReference type="EMBL" id="OMO53252.1"/>
    </source>
</evidence>
<gene>
    <name evidence="2" type="ORF">CCACVL1_28774</name>
</gene>
<sequence>MACGKERSVNGGWDLDREIGTES</sequence>
<dbReference type="Proteomes" id="UP000188268">
    <property type="component" value="Unassembled WGS sequence"/>
</dbReference>
<organism evidence="2 3">
    <name type="scientific">Corchorus capsularis</name>
    <name type="common">Jute</name>
    <dbReference type="NCBI Taxonomy" id="210143"/>
    <lineage>
        <taxon>Eukaryota</taxon>
        <taxon>Viridiplantae</taxon>
        <taxon>Streptophyta</taxon>
        <taxon>Embryophyta</taxon>
        <taxon>Tracheophyta</taxon>
        <taxon>Spermatophyta</taxon>
        <taxon>Magnoliopsida</taxon>
        <taxon>eudicotyledons</taxon>
        <taxon>Gunneridae</taxon>
        <taxon>Pentapetalae</taxon>
        <taxon>rosids</taxon>
        <taxon>malvids</taxon>
        <taxon>Malvales</taxon>
        <taxon>Malvaceae</taxon>
        <taxon>Grewioideae</taxon>
        <taxon>Apeibeae</taxon>
        <taxon>Corchorus</taxon>
    </lineage>
</organism>
<protein>
    <submittedName>
        <fullName evidence="2">Uncharacterized protein</fullName>
    </submittedName>
</protein>
<proteinExistence type="predicted"/>
<accession>A0A1R3G596</accession>